<dbReference type="Proteomes" id="UP000319578">
    <property type="component" value="Unassembled WGS sequence"/>
</dbReference>
<evidence type="ECO:0000256" key="2">
    <source>
        <dbReference type="ARBA" id="ARBA00023315"/>
    </source>
</evidence>
<dbReference type="Pfam" id="PF00583">
    <property type="entry name" value="Acetyltransf_1"/>
    <property type="match status" value="1"/>
</dbReference>
<gene>
    <name evidence="5" type="ORF">ADS79_08585</name>
    <name evidence="4" type="ORF">BRE01_46480</name>
</gene>
<dbReference type="CDD" id="cd04301">
    <property type="entry name" value="NAT_SF"/>
    <property type="match status" value="1"/>
</dbReference>
<keyword evidence="2" id="KW-0012">Acyltransferase</keyword>
<evidence type="ECO:0000313" key="6">
    <source>
        <dbReference type="Proteomes" id="UP000036834"/>
    </source>
</evidence>
<comment type="caution">
    <text evidence="5">The sequence shown here is derived from an EMBL/GenBank/DDBJ whole genome shotgun (WGS) entry which is preliminary data.</text>
</comment>
<accession>A0A0K9YZ07</accession>
<dbReference type="EMBL" id="BJON01000019">
    <property type="protein sequence ID" value="GED70946.1"/>
    <property type="molecule type" value="Genomic_DNA"/>
</dbReference>
<evidence type="ECO:0000313" key="7">
    <source>
        <dbReference type="Proteomes" id="UP000319578"/>
    </source>
</evidence>
<dbReference type="PANTHER" id="PTHR43420:SF47">
    <property type="entry name" value="N-ACETYLTRANSFERASE DOMAIN-CONTAINING PROTEIN"/>
    <property type="match status" value="1"/>
</dbReference>
<dbReference type="OrthoDB" id="5319888at2"/>
<dbReference type="PROSITE" id="PS51186">
    <property type="entry name" value="GNAT"/>
    <property type="match status" value="1"/>
</dbReference>
<dbReference type="EMBL" id="LGIQ01000005">
    <property type="protein sequence ID" value="KNB73968.1"/>
    <property type="molecule type" value="Genomic_DNA"/>
</dbReference>
<protein>
    <submittedName>
        <fullName evidence="4 5">Acetyltransferase</fullName>
    </submittedName>
</protein>
<dbReference type="Gene3D" id="3.40.630.30">
    <property type="match status" value="1"/>
</dbReference>
<organism evidence="5 6">
    <name type="scientific">Brevibacillus reuszeri</name>
    <dbReference type="NCBI Taxonomy" id="54915"/>
    <lineage>
        <taxon>Bacteria</taxon>
        <taxon>Bacillati</taxon>
        <taxon>Bacillota</taxon>
        <taxon>Bacilli</taxon>
        <taxon>Bacillales</taxon>
        <taxon>Paenibacillaceae</taxon>
        <taxon>Brevibacillus</taxon>
    </lineage>
</organism>
<dbReference type="PATRIC" id="fig|54915.3.peg.7165"/>
<dbReference type="PANTHER" id="PTHR43420">
    <property type="entry name" value="ACETYLTRANSFERASE"/>
    <property type="match status" value="1"/>
</dbReference>
<dbReference type="STRING" id="54915.ADS79_08585"/>
<evidence type="ECO:0000256" key="1">
    <source>
        <dbReference type="ARBA" id="ARBA00022679"/>
    </source>
</evidence>
<dbReference type="SUPFAM" id="SSF55729">
    <property type="entry name" value="Acyl-CoA N-acyltransferases (Nat)"/>
    <property type="match status" value="1"/>
</dbReference>
<dbReference type="InterPro" id="IPR016181">
    <property type="entry name" value="Acyl_CoA_acyltransferase"/>
</dbReference>
<dbReference type="AlphaFoldDB" id="A0A0K9YZ07"/>
<keyword evidence="1 5" id="KW-0808">Transferase</keyword>
<dbReference type="InterPro" id="IPR000182">
    <property type="entry name" value="GNAT_dom"/>
</dbReference>
<evidence type="ECO:0000313" key="4">
    <source>
        <dbReference type="EMBL" id="GED70946.1"/>
    </source>
</evidence>
<dbReference type="InterPro" id="IPR050680">
    <property type="entry name" value="YpeA/RimI_acetyltransf"/>
</dbReference>
<reference evidence="5" key="2">
    <citation type="submission" date="2015-07" db="EMBL/GenBank/DDBJ databases">
        <title>MeaNS - Measles Nucleotide Surveillance Program.</title>
        <authorList>
            <person name="Tran T."/>
            <person name="Druce J."/>
        </authorList>
    </citation>
    <scope>NUCLEOTIDE SEQUENCE</scope>
    <source>
        <strain evidence="5">DSM 9887</strain>
    </source>
</reference>
<proteinExistence type="predicted"/>
<dbReference type="Proteomes" id="UP000036834">
    <property type="component" value="Unassembled WGS sequence"/>
</dbReference>
<evidence type="ECO:0000259" key="3">
    <source>
        <dbReference type="PROSITE" id="PS51186"/>
    </source>
</evidence>
<feature type="domain" description="N-acetyltransferase" evidence="3">
    <location>
        <begin position="1"/>
        <end position="185"/>
    </location>
</feature>
<dbReference type="RefSeq" id="WP_049737981.1">
    <property type="nucleotide sequence ID" value="NZ_BJON01000019.1"/>
</dbReference>
<keyword evidence="7" id="KW-1185">Reference proteome</keyword>
<name>A0A0K9YZ07_9BACL</name>
<dbReference type="GO" id="GO:0016747">
    <property type="term" value="F:acyltransferase activity, transferring groups other than amino-acyl groups"/>
    <property type="evidence" value="ECO:0007669"/>
    <property type="project" value="InterPro"/>
</dbReference>
<sequence>MIRKAEPTDAAFAAPLIYEAIGDIANMLTGAEEADEAIRMMAEFFAQKNNRLSYENALIAMDEGVPVGLALFYHGSQTERLDRPFVDHVQRLTGEAPSFVKEAKDNEFYLDTVVVSSACRGKGIGKKLLEAFEKEGEQRGYDRVALLVDEENGRARQLYEAIGYRQDGTILLNGHLFSHMIKELTVLV</sequence>
<evidence type="ECO:0000313" key="5">
    <source>
        <dbReference type="EMBL" id="KNB73968.1"/>
    </source>
</evidence>
<reference evidence="6" key="1">
    <citation type="submission" date="2015-07" db="EMBL/GenBank/DDBJ databases">
        <title>Genome sequencing project for genomic taxonomy and phylogenomics of Bacillus-like bacteria.</title>
        <authorList>
            <person name="Liu B."/>
            <person name="Wang J."/>
            <person name="Zhu Y."/>
            <person name="Liu G."/>
            <person name="Chen Q."/>
            <person name="Chen Z."/>
            <person name="Lan J."/>
            <person name="Che J."/>
            <person name="Ge C."/>
            <person name="Shi H."/>
            <person name="Pan Z."/>
            <person name="Liu X."/>
        </authorList>
    </citation>
    <scope>NUCLEOTIDE SEQUENCE [LARGE SCALE GENOMIC DNA]</scope>
    <source>
        <strain evidence="6">DSM 9887</strain>
    </source>
</reference>
<reference evidence="4 7" key="3">
    <citation type="submission" date="2019-06" db="EMBL/GenBank/DDBJ databases">
        <title>Whole genome shotgun sequence of Brevibacillus reuszeri NBRC 15719.</title>
        <authorList>
            <person name="Hosoyama A."/>
            <person name="Uohara A."/>
            <person name="Ohji S."/>
            <person name="Ichikawa N."/>
        </authorList>
    </citation>
    <scope>NUCLEOTIDE SEQUENCE [LARGE SCALE GENOMIC DNA]</scope>
    <source>
        <strain evidence="4 7">NBRC 15719</strain>
    </source>
</reference>